<dbReference type="InterPro" id="IPR011010">
    <property type="entry name" value="DNA_brk_join_enz"/>
</dbReference>
<protein>
    <recommendedName>
        <fullName evidence="2">Tyr recombinase domain-containing protein</fullName>
    </recommendedName>
</protein>
<dbReference type="Proteomes" id="UP000644610">
    <property type="component" value="Unassembled WGS sequence"/>
</dbReference>
<sequence>MSEMKTGELITGRPKSDAGARVVALPEVIIGDLAWHLQRFSKQAPDGLVFVGEKGAQLRRSNFTKVWAKALAKTGLPKIHIHDLRHTGNTLAAATGATLKELMTRMGHSSTKAATVYLHAAEDRDRAIADAMGEIVKQGLGAEDDDDDPPLIGTKIN</sequence>
<accession>A0A8J3XQY2</accession>
<proteinExistence type="predicted"/>
<evidence type="ECO:0000256" key="1">
    <source>
        <dbReference type="ARBA" id="ARBA00023172"/>
    </source>
</evidence>
<dbReference type="Pfam" id="PF00589">
    <property type="entry name" value="Phage_integrase"/>
    <property type="match status" value="1"/>
</dbReference>
<dbReference type="GO" id="GO:0003677">
    <property type="term" value="F:DNA binding"/>
    <property type="evidence" value="ECO:0007669"/>
    <property type="project" value="InterPro"/>
</dbReference>
<reference evidence="3" key="1">
    <citation type="submission" date="2021-01" db="EMBL/GenBank/DDBJ databases">
        <title>Whole genome shotgun sequence of Planotetraspora silvatica NBRC 100141.</title>
        <authorList>
            <person name="Komaki H."/>
            <person name="Tamura T."/>
        </authorList>
    </citation>
    <scope>NUCLEOTIDE SEQUENCE</scope>
    <source>
        <strain evidence="3">NBRC 100141</strain>
    </source>
</reference>
<dbReference type="InterPro" id="IPR013762">
    <property type="entry name" value="Integrase-like_cat_sf"/>
</dbReference>
<dbReference type="InterPro" id="IPR002104">
    <property type="entry name" value="Integrase_catalytic"/>
</dbReference>
<dbReference type="SUPFAM" id="SSF56349">
    <property type="entry name" value="DNA breaking-rejoining enzymes"/>
    <property type="match status" value="1"/>
</dbReference>
<gene>
    <name evidence="3" type="ORF">Psi02_78060</name>
</gene>
<dbReference type="PANTHER" id="PTHR30349">
    <property type="entry name" value="PHAGE INTEGRASE-RELATED"/>
    <property type="match status" value="1"/>
</dbReference>
<dbReference type="PANTHER" id="PTHR30349:SF64">
    <property type="entry name" value="PROPHAGE INTEGRASE INTD-RELATED"/>
    <property type="match status" value="1"/>
</dbReference>
<organism evidence="3 4">
    <name type="scientific">Planotetraspora silvatica</name>
    <dbReference type="NCBI Taxonomy" id="234614"/>
    <lineage>
        <taxon>Bacteria</taxon>
        <taxon>Bacillati</taxon>
        <taxon>Actinomycetota</taxon>
        <taxon>Actinomycetes</taxon>
        <taxon>Streptosporangiales</taxon>
        <taxon>Streptosporangiaceae</taxon>
        <taxon>Planotetraspora</taxon>
    </lineage>
</organism>
<dbReference type="AlphaFoldDB" id="A0A8J3XQY2"/>
<dbReference type="InterPro" id="IPR050090">
    <property type="entry name" value="Tyrosine_recombinase_XerCD"/>
</dbReference>
<keyword evidence="4" id="KW-1185">Reference proteome</keyword>
<dbReference type="EMBL" id="BOOQ01000068">
    <property type="protein sequence ID" value="GII51382.1"/>
    <property type="molecule type" value="Genomic_DNA"/>
</dbReference>
<keyword evidence="1" id="KW-0233">DNA recombination</keyword>
<name>A0A8J3XQY2_9ACTN</name>
<dbReference type="Gene3D" id="1.10.443.10">
    <property type="entry name" value="Intergrase catalytic core"/>
    <property type="match status" value="1"/>
</dbReference>
<dbReference type="GO" id="GO:0015074">
    <property type="term" value="P:DNA integration"/>
    <property type="evidence" value="ECO:0007669"/>
    <property type="project" value="InterPro"/>
</dbReference>
<evidence type="ECO:0000313" key="4">
    <source>
        <dbReference type="Proteomes" id="UP000644610"/>
    </source>
</evidence>
<comment type="caution">
    <text evidence="3">The sequence shown here is derived from an EMBL/GenBank/DDBJ whole genome shotgun (WGS) entry which is preliminary data.</text>
</comment>
<dbReference type="PROSITE" id="PS51898">
    <property type="entry name" value="TYR_RECOMBINASE"/>
    <property type="match status" value="1"/>
</dbReference>
<feature type="domain" description="Tyr recombinase" evidence="2">
    <location>
        <begin position="1"/>
        <end position="130"/>
    </location>
</feature>
<evidence type="ECO:0000313" key="3">
    <source>
        <dbReference type="EMBL" id="GII51382.1"/>
    </source>
</evidence>
<evidence type="ECO:0000259" key="2">
    <source>
        <dbReference type="PROSITE" id="PS51898"/>
    </source>
</evidence>
<dbReference type="GO" id="GO:0006310">
    <property type="term" value="P:DNA recombination"/>
    <property type="evidence" value="ECO:0007669"/>
    <property type="project" value="UniProtKB-KW"/>
</dbReference>